<evidence type="ECO:0008006" key="3">
    <source>
        <dbReference type="Google" id="ProtNLM"/>
    </source>
</evidence>
<dbReference type="Proteomes" id="UP000265768">
    <property type="component" value="Unassembled WGS sequence"/>
</dbReference>
<proteinExistence type="predicted"/>
<sequence length="77" mass="8138">MRRTSYYISQEAAEAMEEAVGQVVEALGGQIPKHVALSALIMAGAGQVPQVTAKLTEDQRAQLAERISALDGTEQGP</sequence>
<protein>
    <recommendedName>
        <fullName evidence="3">CopG family transcriptional regulator</fullName>
    </recommendedName>
</protein>
<evidence type="ECO:0000313" key="2">
    <source>
        <dbReference type="Proteomes" id="UP000265768"/>
    </source>
</evidence>
<keyword evidence="2" id="KW-1185">Reference proteome</keyword>
<name>A0A3A3ZYV0_9ACTN</name>
<organism evidence="1 2">
    <name type="scientific">Bailinhaonella thermotolerans</name>
    <dbReference type="NCBI Taxonomy" id="1070861"/>
    <lineage>
        <taxon>Bacteria</taxon>
        <taxon>Bacillati</taxon>
        <taxon>Actinomycetota</taxon>
        <taxon>Actinomycetes</taxon>
        <taxon>Streptosporangiales</taxon>
        <taxon>Streptosporangiaceae</taxon>
        <taxon>Bailinhaonella</taxon>
    </lineage>
</organism>
<dbReference type="EMBL" id="QZEY01000032">
    <property type="protein sequence ID" value="RJL20181.1"/>
    <property type="molecule type" value="Genomic_DNA"/>
</dbReference>
<gene>
    <name evidence="1" type="ORF">D5H75_39735</name>
</gene>
<comment type="caution">
    <text evidence="1">The sequence shown here is derived from an EMBL/GenBank/DDBJ whole genome shotgun (WGS) entry which is preliminary data.</text>
</comment>
<dbReference type="RefSeq" id="WP_119931806.1">
    <property type="nucleotide sequence ID" value="NZ_QZEY01000032.1"/>
</dbReference>
<reference evidence="1 2" key="1">
    <citation type="submission" date="2018-09" db="EMBL/GenBank/DDBJ databases">
        <title>YIM 75507 draft genome.</title>
        <authorList>
            <person name="Tang S."/>
            <person name="Feng Y."/>
        </authorList>
    </citation>
    <scope>NUCLEOTIDE SEQUENCE [LARGE SCALE GENOMIC DNA]</scope>
    <source>
        <strain evidence="1 2">YIM 75507</strain>
    </source>
</reference>
<dbReference type="AlphaFoldDB" id="A0A3A3ZYV0"/>
<accession>A0A3A3ZYV0</accession>
<evidence type="ECO:0000313" key="1">
    <source>
        <dbReference type="EMBL" id="RJL20181.1"/>
    </source>
</evidence>